<sequence length="151" mass="16218">MPPSAPNLVTSPLTKDKGKTVLVEDDSLPGQFQPQGPILDPIPRTSIGNLSPVNGSLRVPPQQLPAPTYPSPVRSSTLRATHPFSPVSPLERLPSLPNDEADSSALFTTVMDHDGDDEIFMDLEDLIDPAISSESSKKRKLEDGDEASSHL</sequence>
<proteinExistence type="predicted"/>
<feature type="region of interest" description="Disordered" evidence="1">
    <location>
        <begin position="131"/>
        <end position="151"/>
    </location>
</feature>
<accession>A0A7C9D9V6</accession>
<protein>
    <submittedName>
        <fullName evidence="2">Uncharacterized protein</fullName>
    </submittedName>
</protein>
<name>A0A7C9D9V6_OPUST</name>
<organism evidence="2">
    <name type="scientific">Opuntia streptacantha</name>
    <name type="common">Prickly pear cactus</name>
    <name type="synonym">Opuntia cardona</name>
    <dbReference type="NCBI Taxonomy" id="393608"/>
    <lineage>
        <taxon>Eukaryota</taxon>
        <taxon>Viridiplantae</taxon>
        <taxon>Streptophyta</taxon>
        <taxon>Embryophyta</taxon>
        <taxon>Tracheophyta</taxon>
        <taxon>Spermatophyta</taxon>
        <taxon>Magnoliopsida</taxon>
        <taxon>eudicotyledons</taxon>
        <taxon>Gunneridae</taxon>
        <taxon>Pentapetalae</taxon>
        <taxon>Caryophyllales</taxon>
        <taxon>Cactineae</taxon>
        <taxon>Cactaceae</taxon>
        <taxon>Opuntioideae</taxon>
        <taxon>Opuntia</taxon>
    </lineage>
</organism>
<feature type="region of interest" description="Disordered" evidence="1">
    <location>
        <begin position="52"/>
        <end position="101"/>
    </location>
</feature>
<reference evidence="2" key="1">
    <citation type="journal article" date="2013" name="J. Plant Res.">
        <title>Effect of fungi and light on seed germination of three Opuntia species from semiarid lands of central Mexico.</title>
        <authorList>
            <person name="Delgado-Sanchez P."/>
            <person name="Jimenez-Bremont J.F."/>
            <person name="Guerrero-Gonzalez Mde L."/>
            <person name="Flores J."/>
        </authorList>
    </citation>
    <scope>NUCLEOTIDE SEQUENCE</scope>
    <source>
        <tissue evidence="2">Cladode</tissue>
    </source>
</reference>
<dbReference type="AlphaFoldDB" id="A0A7C9D9V6"/>
<reference evidence="2" key="2">
    <citation type="submission" date="2020-07" db="EMBL/GenBank/DDBJ databases">
        <authorList>
            <person name="Vera ALvarez R."/>
            <person name="Arias-Moreno D.M."/>
            <person name="Jimenez-Jacinto V."/>
            <person name="Jimenez-Bremont J.F."/>
            <person name="Swaminathan K."/>
            <person name="Moose S.P."/>
            <person name="Guerrero-Gonzalez M.L."/>
            <person name="Marino-Ramirez L."/>
            <person name="Landsman D."/>
            <person name="Rodriguez-Kessler M."/>
            <person name="Delgado-Sanchez P."/>
        </authorList>
    </citation>
    <scope>NUCLEOTIDE SEQUENCE</scope>
    <source>
        <tissue evidence="2">Cladode</tissue>
    </source>
</reference>
<dbReference type="EMBL" id="GISG01090108">
    <property type="protein sequence ID" value="MBA4634265.1"/>
    <property type="molecule type" value="Transcribed_RNA"/>
</dbReference>
<evidence type="ECO:0000256" key="1">
    <source>
        <dbReference type="SAM" id="MobiDB-lite"/>
    </source>
</evidence>
<evidence type="ECO:0000313" key="2">
    <source>
        <dbReference type="EMBL" id="MBA4634265.1"/>
    </source>
</evidence>